<evidence type="ECO:0000256" key="3">
    <source>
        <dbReference type="ARBA" id="ARBA00022692"/>
    </source>
</evidence>
<dbReference type="OrthoDB" id="347124at2759"/>
<evidence type="ECO:0000256" key="5">
    <source>
        <dbReference type="ARBA" id="ARBA00022989"/>
    </source>
</evidence>
<keyword evidence="6" id="KW-0472">Membrane</keyword>
<organism evidence="7 8">
    <name type="scientific">Rhamnella rubrinervis</name>
    <dbReference type="NCBI Taxonomy" id="2594499"/>
    <lineage>
        <taxon>Eukaryota</taxon>
        <taxon>Viridiplantae</taxon>
        <taxon>Streptophyta</taxon>
        <taxon>Embryophyta</taxon>
        <taxon>Tracheophyta</taxon>
        <taxon>Spermatophyta</taxon>
        <taxon>Magnoliopsida</taxon>
        <taxon>eudicotyledons</taxon>
        <taxon>Gunneridae</taxon>
        <taxon>Pentapetalae</taxon>
        <taxon>rosids</taxon>
        <taxon>fabids</taxon>
        <taxon>Rosales</taxon>
        <taxon>Rhamnaceae</taxon>
        <taxon>rhamnoid group</taxon>
        <taxon>Rhamneae</taxon>
        <taxon>Rhamnella</taxon>
    </lineage>
</organism>
<sequence>MKNALLTSSSFVKSTTISAIEDEDRSETRDSCCYYPGCRKDANCNCEICLASINATLDLMPVSSLTKISAPRPAPDVERTPISFNSSVLSTPRSSSVRIPQVSPCLTSSSKSNLKEDIRKKERKWRWMHWSDFYRLALVLSLIFMAEYGFKWGFSGIVKPELSTEIVRNVVEKSWAVKDLNGKLKFIQRALHGSVDGKVSNCSYDNSVWKIIQEGLILSSHCTLYKSAVEEVSIWGWPLQTAGLLKAGYSSRSFTVISGRVTEWSDGKVGYVTRKANTSWVQQKWGASAVQLDPNTWLLEYRRSSIFDNPRLVSSTLTFSKYKMERMVGKMKEELWLFSAFKNNKHCHFTKKCDIKVPT</sequence>
<gene>
    <name evidence="7" type="ORF">FNV43_RR01780</name>
</gene>
<dbReference type="PANTHER" id="PTHR10868:SF1">
    <property type="entry name" value="SIGMA NON-OPIOID INTRACELLULAR RECEPTOR 1"/>
    <property type="match status" value="1"/>
</dbReference>
<evidence type="ECO:0000313" key="7">
    <source>
        <dbReference type="EMBL" id="KAF3457123.1"/>
    </source>
</evidence>
<reference evidence="7" key="1">
    <citation type="submission" date="2020-03" db="EMBL/GenBank/DDBJ databases">
        <title>A high-quality chromosome-level genome assembly of a woody plant with both climbing and erect habits, Rhamnella rubrinervis.</title>
        <authorList>
            <person name="Lu Z."/>
            <person name="Yang Y."/>
            <person name="Zhu X."/>
            <person name="Sun Y."/>
        </authorList>
    </citation>
    <scope>NUCLEOTIDE SEQUENCE</scope>
    <source>
        <strain evidence="7">BYM</strain>
        <tissue evidence="7">Leaf</tissue>
    </source>
</reference>
<evidence type="ECO:0000256" key="4">
    <source>
        <dbReference type="ARBA" id="ARBA00022824"/>
    </source>
</evidence>
<comment type="similarity">
    <text evidence="2">Belongs to the ERG2 family.</text>
</comment>
<dbReference type="Proteomes" id="UP000796880">
    <property type="component" value="Unassembled WGS sequence"/>
</dbReference>
<dbReference type="InterPro" id="IPR006716">
    <property type="entry name" value="ERG2_sigma1_rcpt-like"/>
</dbReference>
<keyword evidence="8" id="KW-1185">Reference proteome</keyword>
<protein>
    <submittedName>
        <fullName evidence="7">Uncharacterized protein</fullName>
    </submittedName>
</protein>
<evidence type="ECO:0000256" key="2">
    <source>
        <dbReference type="ARBA" id="ARBA00007141"/>
    </source>
</evidence>
<keyword evidence="3" id="KW-0812">Transmembrane</keyword>
<evidence type="ECO:0000256" key="6">
    <source>
        <dbReference type="ARBA" id="ARBA00023136"/>
    </source>
</evidence>
<dbReference type="GO" id="GO:0005789">
    <property type="term" value="C:endoplasmic reticulum membrane"/>
    <property type="evidence" value="ECO:0007669"/>
    <property type="project" value="UniProtKB-SubCell"/>
</dbReference>
<comment type="subcellular location">
    <subcellularLocation>
        <location evidence="1">Endoplasmic reticulum membrane</location>
    </subcellularLocation>
</comment>
<dbReference type="EMBL" id="VOIH02000001">
    <property type="protein sequence ID" value="KAF3457123.1"/>
    <property type="molecule type" value="Genomic_DNA"/>
</dbReference>
<dbReference type="PANTHER" id="PTHR10868">
    <property type="entry name" value="SIGMA 1-TYPE OPIOID RECEPTOR-RELATED"/>
    <property type="match status" value="1"/>
</dbReference>
<evidence type="ECO:0000313" key="8">
    <source>
        <dbReference type="Proteomes" id="UP000796880"/>
    </source>
</evidence>
<comment type="caution">
    <text evidence="7">The sequence shown here is derived from an EMBL/GenBank/DDBJ whole genome shotgun (WGS) entry which is preliminary data.</text>
</comment>
<evidence type="ECO:0000256" key="1">
    <source>
        <dbReference type="ARBA" id="ARBA00004586"/>
    </source>
</evidence>
<accession>A0A8K0HSX2</accession>
<dbReference type="Pfam" id="PF04622">
    <property type="entry name" value="ERG2_Sigma1R"/>
    <property type="match status" value="1"/>
</dbReference>
<name>A0A8K0HSX2_9ROSA</name>
<proteinExistence type="inferred from homology"/>
<keyword evidence="4" id="KW-0256">Endoplasmic reticulum</keyword>
<keyword evidence="5" id="KW-1133">Transmembrane helix</keyword>
<dbReference type="AlphaFoldDB" id="A0A8K0HSX2"/>